<dbReference type="Pfam" id="PF18962">
    <property type="entry name" value="Por_Secre_tail"/>
    <property type="match status" value="1"/>
</dbReference>
<dbReference type="InterPro" id="IPR025667">
    <property type="entry name" value="SprB_repeat"/>
</dbReference>
<dbReference type="NCBIfam" id="TIGR01451">
    <property type="entry name" value="B_ant_repeat"/>
    <property type="match status" value="1"/>
</dbReference>
<dbReference type="InterPro" id="IPR055353">
    <property type="entry name" value="DUF7619"/>
</dbReference>
<dbReference type="RefSeq" id="WP_200507829.1">
    <property type="nucleotide sequence ID" value="NZ_JAEHFX010000014.1"/>
</dbReference>
<feature type="chain" id="PRO_5045087237" evidence="1">
    <location>
        <begin position="23"/>
        <end position="1121"/>
    </location>
</feature>
<feature type="domain" description="Secretion system C-terminal sorting" evidence="2">
    <location>
        <begin position="1049"/>
        <end position="1119"/>
    </location>
</feature>
<protein>
    <submittedName>
        <fullName evidence="4">T9SS type A sorting domain-containing protein</fullName>
    </submittedName>
</protein>
<proteinExistence type="predicted"/>
<accession>A0ABS1C6I9</accession>
<dbReference type="Gene3D" id="2.60.40.740">
    <property type="match status" value="1"/>
</dbReference>
<name>A0ABS1C6I9_9BACT</name>
<evidence type="ECO:0000259" key="3">
    <source>
        <dbReference type="Pfam" id="PF24595"/>
    </source>
</evidence>
<gene>
    <name evidence="4" type="ORF">I5M27_18220</name>
</gene>
<evidence type="ECO:0000313" key="5">
    <source>
        <dbReference type="Proteomes" id="UP000644147"/>
    </source>
</evidence>
<dbReference type="EMBL" id="JAEHFX010000014">
    <property type="protein sequence ID" value="MBK0404933.1"/>
    <property type="molecule type" value="Genomic_DNA"/>
</dbReference>
<reference evidence="4 5" key="1">
    <citation type="submission" date="2020-12" db="EMBL/GenBank/DDBJ databases">
        <title>Bacterial novel species Adhaeribacter sp. BT258 isolated from soil.</title>
        <authorList>
            <person name="Jung H.-Y."/>
        </authorList>
    </citation>
    <scope>NUCLEOTIDE SEQUENCE [LARGE SCALE GENOMIC DNA]</scope>
    <source>
        <strain evidence="4 5">BT258</strain>
    </source>
</reference>
<evidence type="ECO:0000256" key="1">
    <source>
        <dbReference type="SAM" id="SignalP"/>
    </source>
</evidence>
<organism evidence="4 5">
    <name type="scientific">Adhaeribacter terrigena</name>
    <dbReference type="NCBI Taxonomy" id="2793070"/>
    <lineage>
        <taxon>Bacteria</taxon>
        <taxon>Pseudomonadati</taxon>
        <taxon>Bacteroidota</taxon>
        <taxon>Cytophagia</taxon>
        <taxon>Cytophagales</taxon>
        <taxon>Hymenobacteraceae</taxon>
        <taxon>Adhaeribacter</taxon>
    </lineage>
</organism>
<evidence type="ECO:0000259" key="2">
    <source>
        <dbReference type="Pfam" id="PF18962"/>
    </source>
</evidence>
<dbReference type="InterPro" id="IPR026444">
    <property type="entry name" value="Secre_tail"/>
</dbReference>
<sequence>MMLRRFTFFCFFHSIFILAGFAQQVDWVKKGSVLHNGSDLMCGFQRDGAGNFYVVVPISVFGNGGSWGIDFFGSTVQPPNQQKKYKILGKFDPNMNLLWTKTFRWDPTSYVLDRNHLAVDLAGNIYLADKDTTYKFTNTGKEVWKKGISGQKIRLNNQGQLEFQQFRNTNNTLNGNPVAPQSANVATFDTAGNYVRHFIIINPGYLSQVILGHNGTNYYGARLATQVAPFTGSYRQEIFTCDSIGTILDSGILNYNGYQTDNAGIFAAEYDPIYQHYYLAGYFKDRTPINKSDSTLIPGYGFKIIQVNSGLQVRGSLTLGPERVTSNFFDTYIYLAANKGSLYFTTITSRLGSSNSWCFTHLGLFNHHALQDNKVMMGKIDRNLNTIWYMGFGLQAPSTDIFPPIPTDNGIYYGGTSGAFTNTHFTFNSQGFSDMFLIKITDKDSTTAEVSGKIFNDINLNGVDDNEPGVVGQNISNNTVSGIAYSTSNGFFQTSAVTGQNTLRSGSLPKYWVRTTPDSLQINVPATASQLNGFNFGMRTVSGIKDAFVSLTPMTAARINMPAKYQLTVRNLATDVLSGQITMIKAPELTYQNASVIPDVISGDTLSWNYANLQPNEIRNIQINFTLQNNPSLVNKYLTNKATITPIVGDTATENNSTEIYHQVTGPIDPNDITVSPSCPIVQSFITDGKYLEYRIRFQNIGTDTAFSVVIHDTLSANLDLNTLEIVANSHNPRFWIKNNVLTIYFENIKLPHSTVNYTGSHGFFTYRIKPKTNTPLLATIKNKASIYFDFNEPIHTNQVTTQVTSNNILFTAVPQHINCYGDSTGSITINNNTCIKAPIRYSIDSVIFQDSPIFSQLKAGSYTIFIRARNHLYKLDSVQVQQPSSVNFSAISTPIDCYGDSTGVITISSNICMAVPLSYSTDSITFQSAPVFSQLSAGYHTAWIKAGNLSFRLDSIQVQQPDSIKATITYNHAASGNGDITINTTGGTAPYNYALNGSTSQNNSYFGNLSAGTYQVTIRDQNNCSKTYTIVIENISSVKESQLTNLKIYPNPFDNKLYVDTGKALRNARVQLYNSLGQLIFTQEIKNRQTTLEPPHLPKGLYLLKIISDNGISSKVVIKN</sequence>
<keyword evidence="1" id="KW-0732">Signal</keyword>
<dbReference type="InterPro" id="IPR047589">
    <property type="entry name" value="DUF11_rpt"/>
</dbReference>
<comment type="caution">
    <text evidence="4">The sequence shown here is derived from an EMBL/GenBank/DDBJ whole genome shotgun (WGS) entry which is preliminary data.</text>
</comment>
<feature type="signal peptide" evidence="1">
    <location>
        <begin position="1"/>
        <end position="22"/>
    </location>
</feature>
<feature type="domain" description="DUF7619" evidence="3">
    <location>
        <begin position="669"/>
        <end position="803"/>
    </location>
</feature>
<evidence type="ECO:0000313" key="4">
    <source>
        <dbReference type="EMBL" id="MBK0404933.1"/>
    </source>
</evidence>
<dbReference type="Pfam" id="PF13573">
    <property type="entry name" value="SprB"/>
    <property type="match status" value="1"/>
</dbReference>
<dbReference type="Pfam" id="PF24595">
    <property type="entry name" value="DUF7619"/>
    <property type="match status" value="1"/>
</dbReference>
<keyword evidence="5" id="KW-1185">Reference proteome</keyword>
<dbReference type="Proteomes" id="UP000644147">
    <property type="component" value="Unassembled WGS sequence"/>
</dbReference>
<dbReference type="NCBIfam" id="TIGR04183">
    <property type="entry name" value="Por_Secre_tail"/>
    <property type="match status" value="1"/>
</dbReference>